<feature type="transmembrane region" description="Helical" evidence="1">
    <location>
        <begin position="12"/>
        <end position="36"/>
    </location>
</feature>
<name>A0A7C9BIJ7_9BACT</name>
<keyword evidence="3" id="KW-1185">Reference proteome</keyword>
<dbReference type="Proteomes" id="UP000479293">
    <property type="component" value="Unassembled WGS sequence"/>
</dbReference>
<dbReference type="InterPro" id="IPR025250">
    <property type="entry name" value="DUF4199"/>
</dbReference>
<accession>A0A7C9BIJ7</accession>
<evidence type="ECO:0000256" key="1">
    <source>
        <dbReference type="SAM" id="Phobius"/>
    </source>
</evidence>
<organism evidence="2 3">
    <name type="scientific">Salmonirosea aquatica</name>
    <dbReference type="NCBI Taxonomy" id="2654236"/>
    <lineage>
        <taxon>Bacteria</taxon>
        <taxon>Pseudomonadati</taxon>
        <taxon>Bacteroidota</taxon>
        <taxon>Cytophagia</taxon>
        <taxon>Cytophagales</taxon>
        <taxon>Spirosomataceae</taxon>
        <taxon>Salmonirosea</taxon>
    </lineage>
</organism>
<dbReference type="RefSeq" id="WP_152761973.1">
    <property type="nucleotide sequence ID" value="NZ_WHLY01000002.1"/>
</dbReference>
<feature type="transmembrane region" description="Helical" evidence="1">
    <location>
        <begin position="48"/>
        <end position="65"/>
    </location>
</feature>
<comment type="caution">
    <text evidence="2">The sequence shown here is derived from an EMBL/GenBank/DDBJ whole genome shotgun (WGS) entry which is preliminary data.</text>
</comment>
<keyword evidence="1" id="KW-1133">Transmembrane helix</keyword>
<protein>
    <submittedName>
        <fullName evidence="2">DUF4199 family protein</fullName>
    </submittedName>
</protein>
<proteinExistence type="predicted"/>
<keyword evidence="1" id="KW-0812">Transmembrane</keyword>
<keyword evidence="1" id="KW-0472">Membrane</keyword>
<evidence type="ECO:0000313" key="2">
    <source>
        <dbReference type="EMBL" id="MPR35163.1"/>
    </source>
</evidence>
<dbReference type="Pfam" id="PF13858">
    <property type="entry name" value="DUF4199"/>
    <property type="match status" value="1"/>
</dbReference>
<reference evidence="2 3" key="1">
    <citation type="submission" date="2019-10" db="EMBL/GenBank/DDBJ databases">
        <title>Draft Genome Sequence of Cytophagaceae sp. SJW1-29.</title>
        <authorList>
            <person name="Choi A."/>
        </authorList>
    </citation>
    <scope>NUCLEOTIDE SEQUENCE [LARGE SCALE GENOMIC DNA]</scope>
    <source>
        <strain evidence="2 3">SJW1-29</strain>
    </source>
</reference>
<evidence type="ECO:0000313" key="3">
    <source>
        <dbReference type="Proteomes" id="UP000479293"/>
    </source>
</evidence>
<sequence>MSSFLNYFNKPLLKIPLIFGAATGVMAFLFFLGLYLIGVMPLGNKRTLDIGIYLIMMISACWYYRKKVGHGYMHFWEGLTIGYVVNSVGAFVSGWLVYLFIAWIDPGLFVRYLAEMKQLLMQGKPELVKRIGEVEFQAMLKSVSQTKPGELITDELSKKTVLAVLPILIISLLFRRQAPETAHP</sequence>
<dbReference type="EMBL" id="WHLY01000002">
    <property type="protein sequence ID" value="MPR35163.1"/>
    <property type="molecule type" value="Genomic_DNA"/>
</dbReference>
<dbReference type="AlphaFoldDB" id="A0A7C9BIJ7"/>
<gene>
    <name evidence="2" type="ORF">GBK04_17865</name>
</gene>